<dbReference type="EMBL" id="CAADFM010000762">
    <property type="protein sequence ID" value="VFK29752.1"/>
    <property type="molecule type" value="Genomic_DNA"/>
</dbReference>
<dbReference type="GO" id="GO:0003676">
    <property type="term" value="F:nucleic acid binding"/>
    <property type="evidence" value="ECO:0007669"/>
    <property type="project" value="InterPro"/>
</dbReference>
<evidence type="ECO:0000259" key="1">
    <source>
        <dbReference type="Pfam" id="PF13683"/>
    </source>
</evidence>
<dbReference type="Gene3D" id="3.30.420.10">
    <property type="entry name" value="Ribonuclease H-like superfamily/Ribonuclease H"/>
    <property type="match status" value="1"/>
</dbReference>
<dbReference type="Pfam" id="PF13683">
    <property type="entry name" value="rve_3"/>
    <property type="match status" value="1"/>
</dbReference>
<organism evidence="2">
    <name type="scientific">Candidatus Kentrum sp. LPFa</name>
    <dbReference type="NCBI Taxonomy" id="2126335"/>
    <lineage>
        <taxon>Bacteria</taxon>
        <taxon>Pseudomonadati</taxon>
        <taxon>Pseudomonadota</taxon>
        <taxon>Gammaproteobacteria</taxon>
        <taxon>Candidatus Kentrum</taxon>
    </lineage>
</organism>
<proteinExistence type="predicted"/>
<dbReference type="InterPro" id="IPR001584">
    <property type="entry name" value="Integrase_cat-core"/>
</dbReference>
<evidence type="ECO:0000313" key="2">
    <source>
        <dbReference type="EMBL" id="VFK29752.1"/>
    </source>
</evidence>
<dbReference type="InterPro" id="IPR012337">
    <property type="entry name" value="RNaseH-like_sf"/>
</dbReference>
<dbReference type="AlphaFoldDB" id="A0A450XKB5"/>
<feature type="domain" description="Integrase catalytic" evidence="1">
    <location>
        <begin position="9"/>
        <end position="75"/>
    </location>
</feature>
<dbReference type="SUPFAM" id="SSF53098">
    <property type="entry name" value="Ribonuclease H-like"/>
    <property type="match status" value="1"/>
</dbReference>
<gene>
    <name evidence="2" type="ORF">BECKLPF1236A_GA0070988_107621</name>
</gene>
<name>A0A450XKB5_9GAMM</name>
<accession>A0A450XKB5</accession>
<sequence length="128" mass="14893">MLATLQKLGVIPSFSRPSVSDDNPYSESLFRTLKYCPAYPGKPFESLEQARGWVHGFAHWYNEKHRHSAIGYVTPEQRHRGQDAALLEKRKELYEATRAKNPFRWSGKTRNWNPVNEVWLNPPQGDPR</sequence>
<reference evidence="2" key="1">
    <citation type="submission" date="2019-02" db="EMBL/GenBank/DDBJ databases">
        <authorList>
            <person name="Gruber-Vodicka R. H."/>
            <person name="Seah K. B. B."/>
        </authorList>
    </citation>
    <scope>NUCLEOTIDE SEQUENCE</scope>
    <source>
        <strain evidence="2">BECK_S312</strain>
    </source>
</reference>
<dbReference type="InterPro" id="IPR036397">
    <property type="entry name" value="RNaseH_sf"/>
</dbReference>
<dbReference type="GO" id="GO:0015074">
    <property type="term" value="P:DNA integration"/>
    <property type="evidence" value="ECO:0007669"/>
    <property type="project" value="InterPro"/>
</dbReference>
<protein>
    <submittedName>
        <fullName evidence="2">Integrase core domain-containing protein</fullName>
    </submittedName>
</protein>